<evidence type="ECO:0000256" key="1">
    <source>
        <dbReference type="SAM" id="MobiDB-lite"/>
    </source>
</evidence>
<feature type="non-terminal residue" evidence="2">
    <location>
        <position position="1"/>
    </location>
</feature>
<proteinExistence type="predicted"/>
<comment type="caution">
    <text evidence="2">The sequence shown here is derived from an EMBL/GenBank/DDBJ whole genome shotgun (WGS) entry which is preliminary data.</text>
</comment>
<dbReference type="AlphaFoldDB" id="A0A6G0YSV4"/>
<sequence>TAKVINACLHRNEIKQILEMTIYTSACVARRRSRIPHIGNDNNNNNNNGNSRMLYHCAFVFWTQLKTSESQYSVLMPDDAASTAVCCYAAANGASAPLPPLLYNSPPNNRFGDTNKTNLNGSIITLTMKNNHLIVETEERVPGVCMASSAGEVAAATAAAAVAEAAAKSIDYEYDDDEFDMEAEMLRREFREASLLANGGGAACCPATVAVNPAVLEPSSQTQVDLTADRRPTASVAAQPPPHQLQVAAVDHSSGGSSSVDSRVAEMAYAYGNQCEYTVEDVASKHGGKGQSIAVVKSAAAASTATVNNNNDEEYLVEQRLLGNGVDGGGHAGGNGDESPPPNADNCSPGDRGLATTAAGAATAAVSQ</sequence>
<feature type="compositionally biased region" description="Low complexity" evidence="1">
    <location>
        <begin position="355"/>
        <end position="368"/>
    </location>
</feature>
<feature type="compositionally biased region" description="Gly residues" evidence="1">
    <location>
        <begin position="325"/>
        <end position="336"/>
    </location>
</feature>
<organism evidence="2 3">
    <name type="scientific">Aphis craccivora</name>
    <name type="common">Cowpea aphid</name>
    <dbReference type="NCBI Taxonomy" id="307492"/>
    <lineage>
        <taxon>Eukaryota</taxon>
        <taxon>Metazoa</taxon>
        <taxon>Ecdysozoa</taxon>
        <taxon>Arthropoda</taxon>
        <taxon>Hexapoda</taxon>
        <taxon>Insecta</taxon>
        <taxon>Pterygota</taxon>
        <taxon>Neoptera</taxon>
        <taxon>Paraneoptera</taxon>
        <taxon>Hemiptera</taxon>
        <taxon>Sternorrhyncha</taxon>
        <taxon>Aphidomorpha</taxon>
        <taxon>Aphidoidea</taxon>
        <taxon>Aphididae</taxon>
        <taxon>Aphidini</taxon>
        <taxon>Aphis</taxon>
        <taxon>Aphis</taxon>
    </lineage>
</organism>
<dbReference type="Proteomes" id="UP000478052">
    <property type="component" value="Unassembled WGS sequence"/>
</dbReference>
<keyword evidence="3" id="KW-1185">Reference proteome</keyword>
<dbReference type="EMBL" id="VUJU01002575">
    <property type="protein sequence ID" value="KAF0760796.1"/>
    <property type="molecule type" value="Genomic_DNA"/>
</dbReference>
<gene>
    <name evidence="2" type="ORF">FWK35_00036131</name>
</gene>
<protein>
    <submittedName>
        <fullName evidence="2">Uncharacterized protein</fullName>
    </submittedName>
</protein>
<evidence type="ECO:0000313" key="3">
    <source>
        <dbReference type="Proteomes" id="UP000478052"/>
    </source>
</evidence>
<feature type="region of interest" description="Disordered" evidence="1">
    <location>
        <begin position="323"/>
        <end position="368"/>
    </location>
</feature>
<accession>A0A6G0YSV4</accession>
<reference evidence="2 3" key="1">
    <citation type="submission" date="2019-08" db="EMBL/GenBank/DDBJ databases">
        <title>Whole genome of Aphis craccivora.</title>
        <authorList>
            <person name="Voronova N.V."/>
            <person name="Shulinski R.S."/>
            <person name="Bandarenka Y.V."/>
            <person name="Zhorov D.G."/>
            <person name="Warner D."/>
        </authorList>
    </citation>
    <scope>NUCLEOTIDE SEQUENCE [LARGE SCALE GENOMIC DNA]</scope>
    <source>
        <strain evidence="2">180601</strain>
        <tissue evidence="2">Whole Body</tissue>
    </source>
</reference>
<name>A0A6G0YSV4_APHCR</name>
<evidence type="ECO:0000313" key="2">
    <source>
        <dbReference type="EMBL" id="KAF0760796.1"/>
    </source>
</evidence>
<dbReference type="OrthoDB" id="6631455at2759"/>